<evidence type="ECO:0000256" key="5">
    <source>
        <dbReference type="ARBA" id="ARBA00022777"/>
    </source>
</evidence>
<keyword evidence="4" id="KW-0808">Transferase</keyword>
<dbReference type="CDD" id="cd00130">
    <property type="entry name" value="PAS"/>
    <property type="match status" value="2"/>
</dbReference>
<reference evidence="8" key="1">
    <citation type="submission" date="2018-11" db="EMBL/GenBank/DDBJ databases">
        <authorList>
            <consortium name="Genoscope - CEA"/>
            <person name="William W."/>
        </authorList>
    </citation>
    <scope>NUCLEOTIDE SEQUENCE [LARGE SCALE GENOMIC DNA]</scope>
    <source>
        <strain evidence="8">T9AD</strain>
    </source>
</reference>
<gene>
    <name evidence="7" type="ORF">POT9AD_0042</name>
    <name evidence="8" type="ORF">POT9AD_5523</name>
</gene>
<evidence type="ECO:0000313" key="7">
    <source>
        <dbReference type="EMBL" id="VDN61038.1"/>
    </source>
</evidence>
<dbReference type="AlphaFoldDB" id="A0A653BCV5"/>
<name>A0A653BCV5_ECTOL</name>
<keyword evidence="3" id="KW-0597">Phosphoprotein</keyword>
<dbReference type="InterPro" id="IPR000014">
    <property type="entry name" value="PAS"/>
</dbReference>
<dbReference type="OrthoDB" id="344644at2"/>
<evidence type="ECO:0000256" key="1">
    <source>
        <dbReference type="ARBA" id="ARBA00000085"/>
    </source>
</evidence>
<evidence type="ECO:0000256" key="2">
    <source>
        <dbReference type="ARBA" id="ARBA00012438"/>
    </source>
</evidence>
<dbReference type="InterPro" id="IPR013655">
    <property type="entry name" value="PAS_fold_3"/>
</dbReference>
<evidence type="ECO:0000313" key="8">
    <source>
        <dbReference type="EMBL" id="VDN66498.1"/>
    </source>
</evidence>
<dbReference type="SUPFAM" id="SSF55785">
    <property type="entry name" value="PYP-like sensor domain (PAS domain)"/>
    <property type="match status" value="2"/>
</dbReference>
<dbReference type="PROSITE" id="PS50112">
    <property type="entry name" value="PAS"/>
    <property type="match status" value="1"/>
</dbReference>
<dbReference type="SMART" id="SM00091">
    <property type="entry name" value="PAS"/>
    <property type="match status" value="2"/>
</dbReference>
<dbReference type="Gene3D" id="3.30.450.20">
    <property type="entry name" value="PAS domain"/>
    <property type="match status" value="2"/>
</dbReference>
<proteinExistence type="predicted"/>
<dbReference type="GO" id="GO:0004673">
    <property type="term" value="F:protein histidine kinase activity"/>
    <property type="evidence" value="ECO:0007669"/>
    <property type="project" value="UniProtKB-EC"/>
</dbReference>
<dbReference type="PANTHER" id="PTHR43304:SF1">
    <property type="entry name" value="PAC DOMAIN-CONTAINING PROTEIN"/>
    <property type="match status" value="1"/>
</dbReference>
<dbReference type="EMBL" id="LR130779">
    <property type="protein sequence ID" value="VDN66498.1"/>
    <property type="molecule type" value="Genomic_DNA"/>
</dbReference>
<evidence type="ECO:0000259" key="6">
    <source>
        <dbReference type="PROSITE" id="PS50112"/>
    </source>
</evidence>
<dbReference type="InterPro" id="IPR052162">
    <property type="entry name" value="Sensor_kinase/Photoreceptor"/>
</dbReference>
<evidence type="ECO:0000256" key="3">
    <source>
        <dbReference type="ARBA" id="ARBA00022553"/>
    </source>
</evidence>
<accession>A0A653BCV5</accession>
<keyword evidence="5" id="KW-0418">Kinase</keyword>
<dbReference type="EC" id="2.7.13.3" evidence="2"/>
<protein>
    <recommendedName>
        <fullName evidence="2">histidine kinase</fullName>
        <ecNumber evidence="2">2.7.13.3</ecNumber>
    </recommendedName>
</protein>
<dbReference type="Pfam" id="PF08447">
    <property type="entry name" value="PAS_3"/>
    <property type="match status" value="2"/>
</dbReference>
<evidence type="ECO:0000256" key="4">
    <source>
        <dbReference type="ARBA" id="ARBA00022679"/>
    </source>
</evidence>
<organism evidence="8">
    <name type="scientific">Ectopseudomonas oleovorans</name>
    <name type="common">Pseudomonas oleovorans</name>
    <dbReference type="NCBI Taxonomy" id="301"/>
    <lineage>
        <taxon>Bacteria</taxon>
        <taxon>Pseudomonadati</taxon>
        <taxon>Pseudomonadota</taxon>
        <taxon>Gammaproteobacteria</taxon>
        <taxon>Pseudomonadales</taxon>
        <taxon>Pseudomonadaceae</taxon>
        <taxon>Ectopseudomonas</taxon>
    </lineage>
</organism>
<dbReference type="NCBIfam" id="TIGR00229">
    <property type="entry name" value="sensory_box"/>
    <property type="match status" value="1"/>
</dbReference>
<feature type="domain" description="PAS" evidence="6">
    <location>
        <begin position="137"/>
        <end position="212"/>
    </location>
</feature>
<dbReference type="EMBL" id="LR130779">
    <property type="protein sequence ID" value="VDN61038.1"/>
    <property type="molecule type" value="Genomic_DNA"/>
</dbReference>
<sequence length="270" mass="30204">MKRMIHYLGRLGGRVARAEADALGFDELPVALIQLDAAGTMLRGNRGWELLSGRRVGDCLGLDHRQFLHIEDRNLWQQAMQGLETGAAPWVGSLRYLGPAGELHWVEVRLVRRPGGFVASLADISAQVPVHQQLQARHRSLNNLLDGLPLMVYRCRNNRHWSMEYVSAGCLELTGHAPQALVDSQSLTFNSLIHPQDRERVWRRVQEGVRAARPFAFDYRLLCADGSEKAVSERGRGIYSDLGDLLGLEGVVMQRDLDPACVQEIVAGFY</sequence>
<dbReference type="InterPro" id="IPR035965">
    <property type="entry name" value="PAS-like_dom_sf"/>
</dbReference>
<dbReference type="PANTHER" id="PTHR43304">
    <property type="entry name" value="PHYTOCHROME-LIKE PROTEIN CPH1"/>
    <property type="match status" value="1"/>
</dbReference>
<comment type="catalytic activity">
    <reaction evidence="1">
        <text>ATP + protein L-histidine = ADP + protein N-phospho-L-histidine.</text>
        <dbReference type="EC" id="2.7.13.3"/>
    </reaction>
</comment>